<organism evidence="3 4">
    <name type="scientific">Vigna radiata var. radiata</name>
    <name type="common">Mung bean</name>
    <name type="synonym">Phaseolus aureus</name>
    <dbReference type="NCBI Taxonomy" id="3916"/>
    <lineage>
        <taxon>Eukaryota</taxon>
        <taxon>Viridiplantae</taxon>
        <taxon>Streptophyta</taxon>
        <taxon>Embryophyta</taxon>
        <taxon>Tracheophyta</taxon>
        <taxon>Spermatophyta</taxon>
        <taxon>Magnoliopsida</taxon>
        <taxon>eudicotyledons</taxon>
        <taxon>Gunneridae</taxon>
        <taxon>Pentapetalae</taxon>
        <taxon>rosids</taxon>
        <taxon>fabids</taxon>
        <taxon>Fabales</taxon>
        <taxon>Fabaceae</taxon>
        <taxon>Papilionoideae</taxon>
        <taxon>50 kb inversion clade</taxon>
        <taxon>NPAAA clade</taxon>
        <taxon>indigoferoid/millettioid clade</taxon>
        <taxon>Phaseoleae</taxon>
        <taxon>Vigna</taxon>
    </lineage>
</organism>
<dbReference type="KEGG" id="vra:106765913"/>
<dbReference type="Proteomes" id="UP000087766">
    <property type="component" value="Chromosome 7"/>
</dbReference>
<feature type="domain" description="J" evidence="2">
    <location>
        <begin position="30"/>
        <end position="97"/>
    </location>
</feature>
<dbReference type="Gene3D" id="1.10.287.110">
    <property type="entry name" value="DnaJ domain"/>
    <property type="match status" value="1"/>
</dbReference>
<dbReference type="OrthoDB" id="10250354at2759"/>
<keyword evidence="3" id="KW-1185">Reference proteome</keyword>
<evidence type="ECO:0000259" key="2">
    <source>
        <dbReference type="PROSITE" id="PS50076"/>
    </source>
</evidence>
<dbReference type="GeneID" id="106765913"/>
<dbReference type="STRING" id="3916.A0A1S3UJF2"/>
<feature type="compositionally biased region" description="Polar residues" evidence="1">
    <location>
        <begin position="70"/>
        <end position="86"/>
    </location>
</feature>
<dbReference type="PANTHER" id="PTHR44137">
    <property type="entry name" value="BNAC03G44070D PROTEIN"/>
    <property type="match status" value="1"/>
</dbReference>
<dbReference type="InterPro" id="IPR036869">
    <property type="entry name" value="J_dom_sf"/>
</dbReference>
<dbReference type="PRINTS" id="PR00625">
    <property type="entry name" value="JDOMAIN"/>
</dbReference>
<accession>A0A1S3UJF2</accession>
<evidence type="ECO:0000256" key="1">
    <source>
        <dbReference type="SAM" id="MobiDB-lite"/>
    </source>
</evidence>
<name>A0A1S3UJF2_VIGRR</name>
<feature type="region of interest" description="Disordered" evidence="1">
    <location>
        <begin position="57"/>
        <end position="132"/>
    </location>
</feature>
<feature type="compositionally biased region" description="Basic and acidic residues" evidence="1">
    <location>
        <begin position="58"/>
        <end position="69"/>
    </location>
</feature>
<gene>
    <name evidence="4" type="primary">LOC106765913</name>
</gene>
<protein>
    <submittedName>
        <fullName evidence="4">Uncharacterized protein LOC106765913</fullName>
    </submittedName>
</protein>
<dbReference type="Pfam" id="PF00226">
    <property type="entry name" value="DnaJ"/>
    <property type="match status" value="1"/>
</dbReference>
<reference evidence="4" key="2">
    <citation type="submission" date="2025-08" db="UniProtKB">
        <authorList>
            <consortium name="RefSeq"/>
        </authorList>
    </citation>
    <scope>IDENTIFICATION</scope>
    <source>
        <tissue evidence="4">Leaf</tissue>
    </source>
</reference>
<dbReference type="InterPro" id="IPR001623">
    <property type="entry name" value="DnaJ_domain"/>
</dbReference>
<dbReference type="PANTHER" id="PTHR44137:SF51">
    <property type="entry name" value="MOLECULAR CHAPERONE HSP40_DNAJ FAMILY PROTEIN"/>
    <property type="match status" value="1"/>
</dbReference>
<proteinExistence type="predicted"/>
<dbReference type="SMART" id="SM00271">
    <property type="entry name" value="DnaJ"/>
    <property type="match status" value="1"/>
</dbReference>
<dbReference type="PROSITE" id="PS50076">
    <property type="entry name" value="DNAJ_2"/>
    <property type="match status" value="1"/>
</dbReference>
<sequence>MASISDSLPRFLETIEVYISADKMVNGEVDWYRILGVQPLADEETIRRRYRKLALTLHPDKNKSVEDGSKTSPSTSRSGFLEQQQLVGIGHSSPPTTKCHINPVEHYCPAESGSRSGINREHPVTNDGDDAE</sequence>
<dbReference type="SUPFAM" id="SSF46565">
    <property type="entry name" value="Chaperone J-domain"/>
    <property type="match status" value="1"/>
</dbReference>
<dbReference type="CDD" id="cd06257">
    <property type="entry name" value="DnaJ"/>
    <property type="match status" value="1"/>
</dbReference>
<dbReference type="RefSeq" id="XP_014506167.1">
    <property type="nucleotide sequence ID" value="XM_014650681.1"/>
</dbReference>
<dbReference type="AlphaFoldDB" id="A0A1S3UJF2"/>
<evidence type="ECO:0000313" key="4">
    <source>
        <dbReference type="RefSeq" id="XP_014506167.1"/>
    </source>
</evidence>
<reference evidence="3" key="1">
    <citation type="journal article" date="2014" name="Nat. Commun.">
        <title>Genome sequence of mungbean and insights into evolution within Vigna species.</title>
        <authorList>
            <person name="Kang Y.J."/>
            <person name="Kim S.K."/>
            <person name="Kim M.Y."/>
            <person name="Lestari P."/>
            <person name="Kim K.H."/>
            <person name="Ha B.K."/>
            <person name="Jun T.H."/>
            <person name="Hwang W.J."/>
            <person name="Lee T."/>
            <person name="Lee J."/>
            <person name="Shim S."/>
            <person name="Yoon M.Y."/>
            <person name="Jang Y.E."/>
            <person name="Han K.S."/>
            <person name="Taeprayoon P."/>
            <person name="Yoon N."/>
            <person name="Somta P."/>
            <person name="Tanya P."/>
            <person name="Kim K.S."/>
            <person name="Gwag J.G."/>
            <person name="Moon J.K."/>
            <person name="Lee Y.H."/>
            <person name="Park B.S."/>
            <person name="Bombarely A."/>
            <person name="Doyle J.J."/>
            <person name="Jackson S.A."/>
            <person name="Schafleitner R."/>
            <person name="Srinives P."/>
            <person name="Varshney R.K."/>
            <person name="Lee S.H."/>
        </authorList>
    </citation>
    <scope>NUCLEOTIDE SEQUENCE [LARGE SCALE GENOMIC DNA]</scope>
    <source>
        <strain evidence="3">cv. VC1973A</strain>
    </source>
</reference>
<evidence type="ECO:0000313" key="3">
    <source>
        <dbReference type="Proteomes" id="UP000087766"/>
    </source>
</evidence>